<proteinExistence type="predicted"/>
<feature type="domain" description="Putative plant transposon protein" evidence="2">
    <location>
        <begin position="39"/>
        <end position="160"/>
    </location>
</feature>
<dbReference type="Pfam" id="PF20167">
    <property type="entry name" value="Transposase_32"/>
    <property type="match status" value="1"/>
</dbReference>
<sequence length="255" mass="29245">MEEYYTAFKEKSFNHEESQFDVESFKSACPGIYYQIGTRDWGPFTIPVDPYFLELVWEFYTSYRARKRLLKHKGLTKTLSCLTLVWVRGQEVPVTPEAINSLYWEEPIHSHPIFCKKVEDKANQFQWVSNLIAKGQPKLSTSTGLIHRRDLKFDARFLLDLDFVSQLVQLAKAITSMIQLAFKKVLHPAKDKLTSLCSTVDVLEREVGTLRQEVSALSAPPSTGHPTPHEPEVMPAQPEAPRSPPDDWWVGYDSD</sequence>
<organism evidence="3 4">
    <name type="scientific">Datura stramonium</name>
    <name type="common">Jimsonweed</name>
    <name type="synonym">Common thornapple</name>
    <dbReference type="NCBI Taxonomy" id="4076"/>
    <lineage>
        <taxon>Eukaryota</taxon>
        <taxon>Viridiplantae</taxon>
        <taxon>Streptophyta</taxon>
        <taxon>Embryophyta</taxon>
        <taxon>Tracheophyta</taxon>
        <taxon>Spermatophyta</taxon>
        <taxon>Magnoliopsida</taxon>
        <taxon>eudicotyledons</taxon>
        <taxon>Gunneridae</taxon>
        <taxon>Pentapetalae</taxon>
        <taxon>asterids</taxon>
        <taxon>lamiids</taxon>
        <taxon>Solanales</taxon>
        <taxon>Solanaceae</taxon>
        <taxon>Solanoideae</taxon>
        <taxon>Datureae</taxon>
        <taxon>Datura</taxon>
    </lineage>
</organism>
<evidence type="ECO:0000259" key="2">
    <source>
        <dbReference type="Pfam" id="PF20167"/>
    </source>
</evidence>
<accession>A0ABS8WER3</accession>
<evidence type="ECO:0000313" key="4">
    <source>
        <dbReference type="Proteomes" id="UP000823775"/>
    </source>
</evidence>
<evidence type="ECO:0000313" key="3">
    <source>
        <dbReference type="EMBL" id="MCE3049296.1"/>
    </source>
</evidence>
<comment type="caution">
    <text evidence="3">The sequence shown here is derived from an EMBL/GenBank/DDBJ whole genome shotgun (WGS) entry which is preliminary data.</text>
</comment>
<protein>
    <recommendedName>
        <fullName evidence="2">Putative plant transposon protein domain-containing protein</fullName>
    </recommendedName>
</protein>
<feature type="region of interest" description="Disordered" evidence="1">
    <location>
        <begin position="213"/>
        <end position="255"/>
    </location>
</feature>
<dbReference type="Proteomes" id="UP000823775">
    <property type="component" value="Unassembled WGS sequence"/>
</dbReference>
<dbReference type="EMBL" id="JACEIK010006805">
    <property type="protein sequence ID" value="MCE3049296.1"/>
    <property type="molecule type" value="Genomic_DNA"/>
</dbReference>
<evidence type="ECO:0000256" key="1">
    <source>
        <dbReference type="SAM" id="MobiDB-lite"/>
    </source>
</evidence>
<dbReference type="InterPro" id="IPR046796">
    <property type="entry name" value="Transposase_32_dom"/>
</dbReference>
<reference evidence="3 4" key="1">
    <citation type="journal article" date="2021" name="BMC Genomics">
        <title>Datura genome reveals duplications of psychoactive alkaloid biosynthetic genes and high mutation rate following tissue culture.</title>
        <authorList>
            <person name="Rajewski A."/>
            <person name="Carter-House D."/>
            <person name="Stajich J."/>
            <person name="Litt A."/>
        </authorList>
    </citation>
    <scope>NUCLEOTIDE SEQUENCE [LARGE SCALE GENOMIC DNA]</scope>
    <source>
        <strain evidence="3">AR-01</strain>
    </source>
</reference>
<keyword evidence="4" id="KW-1185">Reference proteome</keyword>
<name>A0ABS8WER3_DATST</name>
<gene>
    <name evidence="3" type="ORF">HAX54_044559</name>
</gene>